<keyword evidence="7 9" id="KW-0811">Translocation</keyword>
<dbReference type="GO" id="GO:0008320">
    <property type="term" value="F:protein transmembrane transporter activity"/>
    <property type="evidence" value="ECO:0007669"/>
    <property type="project" value="UniProtKB-UniRule"/>
</dbReference>
<dbReference type="RefSeq" id="WP_044425601.1">
    <property type="nucleotide sequence ID" value="NZ_BJYZ01000002.1"/>
</dbReference>
<accession>A0A512DJ71</accession>
<evidence type="ECO:0000256" key="4">
    <source>
        <dbReference type="ARBA" id="ARBA00022692"/>
    </source>
</evidence>
<dbReference type="Gene3D" id="1.20.5.3310">
    <property type="match status" value="1"/>
</dbReference>
<reference evidence="11 12" key="1">
    <citation type="submission" date="2019-07" db="EMBL/GenBank/DDBJ databases">
        <title>Whole genome shotgun sequence of Skermanella aerolata NBRC 106429.</title>
        <authorList>
            <person name="Hosoyama A."/>
            <person name="Uohara A."/>
            <person name="Ohji S."/>
            <person name="Ichikawa N."/>
        </authorList>
    </citation>
    <scope>NUCLEOTIDE SEQUENCE [LARGE SCALE GENOMIC DNA]</scope>
    <source>
        <strain evidence="11 12">NBRC 106429</strain>
    </source>
</reference>
<keyword evidence="2 9" id="KW-0813">Transport</keyword>
<dbReference type="InterPro" id="IPR006312">
    <property type="entry name" value="TatA/E"/>
</dbReference>
<comment type="caution">
    <text evidence="11">The sequence shown here is derived from an EMBL/GenBank/DDBJ whole genome shotgun (WGS) entry which is preliminary data.</text>
</comment>
<keyword evidence="3 9" id="KW-1003">Cell membrane</keyword>
<comment type="similarity">
    <text evidence="9">Belongs to the TatA/E family.</text>
</comment>
<protein>
    <recommendedName>
        <fullName evidence="9">Sec-independent protein translocase protein TatA</fullName>
    </recommendedName>
</protein>
<dbReference type="Proteomes" id="UP000321523">
    <property type="component" value="Unassembled WGS sequence"/>
</dbReference>
<evidence type="ECO:0000256" key="5">
    <source>
        <dbReference type="ARBA" id="ARBA00022927"/>
    </source>
</evidence>
<dbReference type="GO" id="GO:0043953">
    <property type="term" value="P:protein transport by the Tat complex"/>
    <property type="evidence" value="ECO:0007669"/>
    <property type="project" value="UniProtKB-UniRule"/>
</dbReference>
<dbReference type="EMBL" id="BJYZ01000002">
    <property type="protein sequence ID" value="GEO36240.1"/>
    <property type="molecule type" value="Genomic_DNA"/>
</dbReference>
<dbReference type="AlphaFoldDB" id="A0A512DJ71"/>
<name>A0A512DJ71_9PROT</name>
<dbReference type="HAMAP" id="MF_00236">
    <property type="entry name" value="TatA_E"/>
    <property type="match status" value="1"/>
</dbReference>
<comment type="function">
    <text evidence="9">Part of the twin-arginine translocation (Tat) system that transports large folded proteins containing a characteristic twin-arginine motif in their signal peptide across membranes. TatA could form the protein-conducting channel of the Tat system.</text>
</comment>
<gene>
    <name evidence="9" type="primary">tatA</name>
    <name evidence="11" type="ORF">SAE02_03880</name>
</gene>
<keyword evidence="8 9" id="KW-0472">Membrane</keyword>
<dbReference type="Pfam" id="PF02416">
    <property type="entry name" value="TatA_B_E"/>
    <property type="match status" value="1"/>
</dbReference>
<dbReference type="PANTHER" id="PTHR42982:SF1">
    <property type="entry name" value="SEC-INDEPENDENT PROTEIN TRANSLOCASE PROTEIN TATA"/>
    <property type="match status" value="1"/>
</dbReference>
<feature type="compositionally biased region" description="Basic and acidic residues" evidence="10">
    <location>
        <begin position="61"/>
        <end position="70"/>
    </location>
</feature>
<proteinExistence type="inferred from homology"/>
<keyword evidence="12" id="KW-1185">Reference proteome</keyword>
<dbReference type="PANTHER" id="PTHR42982">
    <property type="entry name" value="SEC-INDEPENDENT PROTEIN TRANSLOCASE PROTEIN TATA"/>
    <property type="match status" value="1"/>
</dbReference>
<keyword evidence="6 9" id="KW-1133">Transmembrane helix</keyword>
<evidence type="ECO:0000256" key="3">
    <source>
        <dbReference type="ARBA" id="ARBA00022475"/>
    </source>
</evidence>
<evidence type="ECO:0000256" key="6">
    <source>
        <dbReference type="ARBA" id="ARBA00022989"/>
    </source>
</evidence>
<organism evidence="11 12">
    <name type="scientific">Skermanella aerolata</name>
    <dbReference type="NCBI Taxonomy" id="393310"/>
    <lineage>
        <taxon>Bacteria</taxon>
        <taxon>Pseudomonadati</taxon>
        <taxon>Pseudomonadota</taxon>
        <taxon>Alphaproteobacteria</taxon>
        <taxon>Rhodospirillales</taxon>
        <taxon>Azospirillaceae</taxon>
        <taxon>Skermanella</taxon>
    </lineage>
</organism>
<comment type="subunit">
    <text evidence="9">The Tat system comprises two distinct complexes: a TatABC complex, containing multiple copies of TatA, TatB and TatC subunits, and a separate TatA complex, containing only TatA subunits. Substrates initially bind to the TatABC complex, which probably triggers association of the separate TatA complex to form the active translocon.</text>
</comment>
<dbReference type="InterPro" id="IPR003369">
    <property type="entry name" value="TatA/B/E"/>
</dbReference>
<keyword evidence="4 9" id="KW-0812">Transmembrane</keyword>
<evidence type="ECO:0000313" key="11">
    <source>
        <dbReference type="EMBL" id="GEO36240.1"/>
    </source>
</evidence>
<keyword evidence="5 9" id="KW-0653">Protein transport</keyword>
<evidence type="ECO:0000313" key="12">
    <source>
        <dbReference type="Proteomes" id="UP000321523"/>
    </source>
</evidence>
<evidence type="ECO:0000256" key="7">
    <source>
        <dbReference type="ARBA" id="ARBA00023010"/>
    </source>
</evidence>
<feature type="region of interest" description="Disordered" evidence="10">
    <location>
        <begin position="44"/>
        <end position="70"/>
    </location>
</feature>
<dbReference type="OrthoDB" id="7161179at2"/>
<comment type="subcellular location">
    <subcellularLocation>
        <location evidence="1 9">Cell membrane</location>
        <topology evidence="1 9">Single-pass membrane protein</topology>
    </subcellularLocation>
</comment>
<evidence type="ECO:0000256" key="10">
    <source>
        <dbReference type="SAM" id="MobiDB-lite"/>
    </source>
</evidence>
<evidence type="ECO:0000256" key="9">
    <source>
        <dbReference type="HAMAP-Rule" id="MF_00236"/>
    </source>
</evidence>
<evidence type="ECO:0000256" key="1">
    <source>
        <dbReference type="ARBA" id="ARBA00004162"/>
    </source>
</evidence>
<dbReference type="GO" id="GO:0033281">
    <property type="term" value="C:TAT protein transport complex"/>
    <property type="evidence" value="ECO:0007669"/>
    <property type="project" value="UniProtKB-UniRule"/>
</dbReference>
<evidence type="ECO:0000256" key="2">
    <source>
        <dbReference type="ARBA" id="ARBA00022448"/>
    </source>
</evidence>
<dbReference type="NCBIfam" id="TIGR01411">
    <property type="entry name" value="tatAE"/>
    <property type="match status" value="1"/>
</dbReference>
<sequence length="70" mass="7815">MGSFSLFHWIIVLAAVVLLFGTKRIPQAMGDIARGMKQFRNGLREEDTPEVQATPVVKPAELPRDTVHRA</sequence>
<evidence type="ECO:0000256" key="8">
    <source>
        <dbReference type="ARBA" id="ARBA00023136"/>
    </source>
</evidence>
<feature type="transmembrane region" description="Helical" evidence="9">
    <location>
        <begin position="6"/>
        <end position="22"/>
    </location>
</feature>